<gene>
    <name evidence="1" type="ORF">LMXM_23_1000</name>
</gene>
<dbReference type="GeneID" id="13454325"/>
<dbReference type="AlphaFoldDB" id="E9AWB2"/>
<proteinExistence type="predicted"/>
<organism evidence="1 2">
    <name type="scientific">Leishmania mexicana (strain MHOM/GT/2001/U1103)</name>
    <dbReference type="NCBI Taxonomy" id="929439"/>
    <lineage>
        <taxon>Eukaryota</taxon>
        <taxon>Discoba</taxon>
        <taxon>Euglenozoa</taxon>
        <taxon>Kinetoplastea</taxon>
        <taxon>Metakinetoplastina</taxon>
        <taxon>Trypanosomatida</taxon>
        <taxon>Trypanosomatidae</taxon>
        <taxon>Leishmaniinae</taxon>
        <taxon>Leishmania</taxon>
    </lineage>
</organism>
<protein>
    <recommendedName>
        <fullName evidence="3">BAR domain-containing protein</fullName>
    </recommendedName>
</protein>
<dbReference type="InterPro" id="IPR027267">
    <property type="entry name" value="AH/BAR_dom_sf"/>
</dbReference>
<dbReference type="PhylomeDB" id="E9AWB2"/>
<dbReference type="OMA" id="THACASY"/>
<evidence type="ECO:0000313" key="1">
    <source>
        <dbReference type="EMBL" id="CBZ27247.1"/>
    </source>
</evidence>
<dbReference type="PANTHER" id="PTHR38148:SF3">
    <property type="entry name" value="BAR DOMAIN-CONTAINING PROTEIN"/>
    <property type="match status" value="1"/>
</dbReference>
<dbReference type="EMBL" id="FR799576">
    <property type="protein sequence ID" value="CBZ27247.1"/>
    <property type="molecule type" value="Genomic_DNA"/>
</dbReference>
<dbReference type="KEGG" id="lmi:LMXM_23_1000"/>
<sequence>MPKSSAPDEHKVLIKKLTHACASYDSAAKKYLAAVKALDSSLEALAVSVRELSQGEESEDAIVSADRFCTSVDRHMAGSCGGGSSGHNRSQRLSDSTAVDGAEYPFAVYMSDFTREVSSGVGELKEALKKIEKCCSRQEDLVSKYNKKRSDVDAMEMKLAKKNQSISSNEKFSSKVADRDALKVQVDAGEREFRTEYMSLVQRRTQVLLQVVHGMRTHSSKYYSHLSKTMQA</sequence>
<dbReference type="VEuPathDB" id="TriTrypDB:LmxM.23.1000"/>
<dbReference type="Proteomes" id="UP000007259">
    <property type="component" value="Chromosome 23"/>
</dbReference>
<evidence type="ECO:0000313" key="2">
    <source>
        <dbReference type="Proteomes" id="UP000007259"/>
    </source>
</evidence>
<dbReference type="PANTHER" id="PTHR38148">
    <property type="entry name" value="BAR DOMAIN-CONTAINING PROTEIN"/>
    <property type="match status" value="1"/>
</dbReference>
<reference evidence="1 2" key="1">
    <citation type="journal article" date="2011" name="Genome Res.">
        <title>Chromosome and gene copy number variation allow major structural change between species and strains of Leishmania.</title>
        <authorList>
            <person name="Rogers M.B."/>
            <person name="Hilley J.D."/>
            <person name="Dickens N.J."/>
            <person name="Wilkes J."/>
            <person name="Bates P.A."/>
            <person name="Depledge D.P."/>
            <person name="Harris D."/>
            <person name="Her Y."/>
            <person name="Herzyk P."/>
            <person name="Imamura H."/>
            <person name="Otto T.D."/>
            <person name="Sanders M."/>
            <person name="Seeger K."/>
            <person name="Dujardin J.C."/>
            <person name="Berriman M."/>
            <person name="Smith D.F."/>
            <person name="Hertz-Fowler C."/>
            <person name="Mottram J.C."/>
        </authorList>
    </citation>
    <scope>NUCLEOTIDE SEQUENCE [LARGE SCALE GENOMIC DNA]</scope>
    <source>
        <strain evidence="1 2">MHOM/GT/2001/U1103</strain>
    </source>
</reference>
<dbReference type="SUPFAM" id="SSF103657">
    <property type="entry name" value="BAR/IMD domain-like"/>
    <property type="match status" value="1"/>
</dbReference>
<name>E9AWB2_LEIMU</name>
<dbReference type="Gene3D" id="1.20.1270.60">
    <property type="entry name" value="Arfaptin homology (AH) domain/BAR domain"/>
    <property type="match status" value="1"/>
</dbReference>
<evidence type="ECO:0008006" key="3">
    <source>
        <dbReference type="Google" id="ProtNLM"/>
    </source>
</evidence>
<keyword evidence="2" id="KW-1185">Reference proteome</keyword>
<accession>E9AWB2</accession>
<dbReference type="RefSeq" id="XP_003875734.1">
    <property type="nucleotide sequence ID" value="XM_003875685.1"/>
</dbReference>
<dbReference type="OrthoDB" id="264958at2759"/>